<dbReference type="Gene3D" id="3.40.630.30">
    <property type="match status" value="1"/>
</dbReference>
<dbReference type="SUPFAM" id="SSF55729">
    <property type="entry name" value="Acyl-CoA N-acyltransferases (Nat)"/>
    <property type="match status" value="1"/>
</dbReference>
<evidence type="ECO:0000313" key="3">
    <source>
        <dbReference type="EMBL" id="KAL2069696.1"/>
    </source>
</evidence>
<dbReference type="InterPro" id="IPR016181">
    <property type="entry name" value="Acyl_CoA_acyltransferase"/>
</dbReference>
<feature type="compositionally biased region" description="Polar residues" evidence="1">
    <location>
        <begin position="31"/>
        <end position="43"/>
    </location>
</feature>
<dbReference type="PANTHER" id="PTHR43233:SF1">
    <property type="entry name" value="FAMILY N-ACETYLTRANSFERASE, PUTATIVE (AFU_ORTHOLOGUE AFUA_6G03350)-RELATED"/>
    <property type="match status" value="1"/>
</dbReference>
<feature type="domain" description="N-acetyltransferase" evidence="2">
    <location>
        <begin position="277"/>
        <end position="421"/>
    </location>
</feature>
<evidence type="ECO:0000256" key="1">
    <source>
        <dbReference type="SAM" id="MobiDB-lite"/>
    </source>
</evidence>
<feature type="compositionally biased region" description="Polar residues" evidence="1">
    <location>
        <begin position="176"/>
        <end position="188"/>
    </location>
</feature>
<dbReference type="InterPro" id="IPR053144">
    <property type="entry name" value="Acetyltransferase_Butenolide"/>
</dbReference>
<feature type="compositionally biased region" description="Polar residues" evidence="1">
    <location>
        <begin position="51"/>
        <end position="66"/>
    </location>
</feature>
<organism evidence="3 4">
    <name type="scientific">Oculimacula yallundae</name>
    <dbReference type="NCBI Taxonomy" id="86028"/>
    <lineage>
        <taxon>Eukaryota</taxon>
        <taxon>Fungi</taxon>
        <taxon>Dikarya</taxon>
        <taxon>Ascomycota</taxon>
        <taxon>Pezizomycotina</taxon>
        <taxon>Leotiomycetes</taxon>
        <taxon>Helotiales</taxon>
        <taxon>Ploettnerulaceae</taxon>
        <taxon>Oculimacula</taxon>
    </lineage>
</organism>
<comment type="caution">
    <text evidence="3">The sequence shown here is derived from an EMBL/GenBank/DDBJ whole genome shotgun (WGS) entry which is preliminary data.</text>
</comment>
<gene>
    <name evidence="3" type="ORF">VTL71DRAFT_14375</name>
</gene>
<feature type="region of interest" description="Disordered" evidence="1">
    <location>
        <begin position="12"/>
        <end position="82"/>
    </location>
</feature>
<proteinExistence type="predicted"/>
<evidence type="ECO:0000313" key="4">
    <source>
        <dbReference type="Proteomes" id="UP001595075"/>
    </source>
</evidence>
<dbReference type="Pfam" id="PF00583">
    <property type="entry name" value="Acetyltransf_1"/>
    <property type="match status" value="1"/>
</dbReference>
<keyword evidence="4" id="KW-1185">Reference proteome</keyword>
<protein>
    <recommendedName>
        <fullName evidence="2">N-acetyltransferase domain-containing protein</fullName>
    </recommendedName>
</protein>
<dbReference type="CDD" id="cd04301">
    <property type="entry name" value="NAT_SF"/>
    <property type="match status" value="1"/>
</dbReference>
<dbReference type="InterPro" id="IPR000182">
    <property type="entry name" value="GNAT_dom"/>
</dbReference>
<dbReference type="Proteomes" id="UP001595075">
    <property type="component" value="Unassembled WGS sequence"/>
</dbReference>
<name>A0ABR4CJM6_9HELO</name>
<reference evidence="3 4" key="1">
    <citation type="journal article" date="2024" name="Commun. Biol.">
        <title>Comparative genomic analysis of thermophilic fungi reveals convergent evolutionary adaptations and gene losses.</title>
        <authorList>
            <person name="Steindorff A.S."/>
            <person name="Aguilar-Pontes M.V."/>
            <person name="Robinson A.J."/>
            <person name="Andreopoulos B."/>
            <person name="LaButti K."/>
            <person name="Kuo A."/>
            <person name="Mondo S."/>
            <person name="Riley R."/>
            <person name="Otillar R."/>
            <person name="Haridas S."/>
            <person name="Lipzen A."/>
            <person name="Grimwood J."/>
            <person name="Schmutz J."/>
            <person name="Clum A."/>
            <person name="Reid I.D."/>
            <person name="Moisan M.C."/>
            <person name="Butler G."/>
            <person name="Nguyen T.T.M."/>
            <person name="Dewar K."/>
            <person name="Conant G."/>
            <person name="Drula E."/>
            <person name="Henrissat B."/>
            <person name="Hansel C."/>
            <person name="Singer S."/>
            <person name="Hutchinson M.I."/>
            <person name="de Vries R.P."/>
            <person name="Natvig D.O."/>
            <person name="Powell A.J."/>
            <person name="Tsang A."/>
            <person name="Grigoriev I.V."/>
        </authorList>
    </citation>
    <scope>NUCLEOTIDE SEQUENCE [LARGE SCALE GENOMIC DNA]</scope>
    <source>
        <strain evidence="3 4">CBS 494.80</strain>
    </source>
</reference>
<dbReference type="PANTHER" id="PTHR43233">
    <property type="entry name" value="FAMILY N-ACETYLTRANSFERASE, PUTATIVE (AFU_ORTHOLOGUE AFUA_6G03350)-RELATED"/>
    <property type="match status" value="1"/>
</dbReference>
<evidence type="ECO:0000259" key="2">
    <source>
        <dbReference type="PROSITE" id="PS51186"/>
    </source>
</evidence>
<dbReference type="PROSITE" id="PS51186">
    <property type="entry name" value="GNAT"/>
    <property type="match status" value="1"/>
</dbReference>
<feature type="compositionally biased region" description="Acidic residues" evidence="1">
    <location>
        <begin position="70"/>
        <end position="79"/>
    </location>
</feature>
<accession>A0ABR4CJM6</accession>
<feature type="region of interest" description="Disordered" evidence="1">
    <location>
        <begin position="155"/>
        <end position="218"/>
    </location>
</feature>
<sequence length="428" mass="48127">MGIFPVFGLNWKGKSKSSSSSTSGHHIPSLFSRSQGLTPSTATPRWVRTPHWNQNEASSSNTSTKNADQEYWDGIENPDESGRLYPQEIREKRCWQCEHKANCDLTNRACCACLDRRPMNLNYFIYKDGRGMVAEGTRWGTYCPKCKVYWARQQGTGMPDPSSPTLSTSQSKSRKQASTSGPAQSTFSLKPEQEQEQRAQVEASELPPPPYSPSAVSDGWETLPRYRAEGYVYGGRTAPQIHPDTHLRHSDFVICNTTMSSPTEWYKSNFLFSTNPILIQPAAVNAAFATDYIHWAKPMEEDLLRTMLDNSLCIGVYELPKSSAEIAGRSDPKQIGLARLITDRVSFAYLTDVYILEPYQGQGLGKFLISCIDETLNSWPQFRRALLMADSKEKRFYEQMLGMKELVQGNHGYTMMTRKGAGSMIPGE</sequence>
<dbReference type="EMBL" id="JAZHXI010000007">
    <property type="protein sequence ID" value="KAL2069696.1"/>
    <property type="molecule type" value="Genomic_DNA"/>
</dbReference>